<accession>A0A0B0NZ71</accession>
<reference evidence="2" key="1">
    <citation type="submission" date="2014-09" db="EMBL/GenBank/DDBJ databases">
        <authorList>
            <person name="Mudge J."/>
            <person name="Ramaraj T."/>
            <person name="Lindquist I.E."/>
            <person name="Bharti A.K."/>
            <person name="Sundararajan A."/>
            <person name="Cameron C.T."/>
            <person name="Woodward J.E."/>
            <person name="May G.D."/>
            <person name="Brubaker C."/>
            <person name="Broadhvest J."/>
            <person name="Wilkins T.A."/>
        </authorList>
    </citation>
    <scope>NUCLEOTIDE SEQUENCE</scope>
    <source>
        <strain evidence="2">cv. AKA8401</strain>
    </source>
</reference>
<gene>
    <name evidence="1" type="ORF">F383_21580</name>
</gene>
<sequence length="82" mass="9637">MERTRVSIKLSKLHENKYNDNFTIHHHAHNTKIDISTTYSSLSNTIHIAYTKLTSHAFHLGTYITHNMVTLFSFNLNYNLHH</sequence>
<dbReference type="EMBL" id="KN406023">
    <property type="protein sequence ID" value="KHG16371.1"/>
    <property type="molecule type" value="Genomic_DNA"/>
</dbReference>
<dbReference type="GO" id="GO:0006508">
    <property type="term" value="P:proteolysis"/>
    <property type="evidence" value="ECO:0007669"/>
    <property type="project" value="UniProtKB-KW"/>
</dbReference>
<keyword evidence="1" id="KW-0645">Protease</keyword>
<dbReference type="AlphaFoldDB" id="A0A0B0NZ71"/>
<organism evidence="1 2">
    <name type="scientific">Gossypium arboreum</name>
    <name type="common">Tree cotton</name>
    <name type="synonym">Gossypium nanking</name>
    <dbReference type="NCBI Taxonomy" id="29729"/>
    <lineage>
        <taxon>Eukaryota</taxon>
        <taxon>Viridiplantae</taxon>
        <taxon>Streptophyta</taxon>
        <taxon>Embryophyta</taxon>
        <taxon>Tracheophyta</taxon>
        <taxon>Spermatophyta</taxon>
        <taxon>Magnoliopsida</taxon>
        <taxon>eudicotyledons</taxon>
        <taxon>Gunneridae</taxon>
        <taxon>Pentapetalae</taxon>
        <taxon>rosids</taxon>
        <taxon>malvids</taxon>
        <taxon>Malvales</taxon>
        <taxon>Malvaceae</taxon>
        <taxon>Malvoideae</taxon>
        <taxon>Gossypium</taxon>
    </lineage>
</organism>
<proteinExistence type="predicted"/>
<keyword evidence="1" id="KW-0378">Hydrolase</keyword>
<name>A0A0B0NZ71_GOSAR</name>
<dbReference type="Proteomes" id="UP000032142">
    <property type="component" value="Unassembled WGS sequence"/>
</dbReference>
<keyword evidence="2" id="KW-1185">Reference proteome</keyword>
<protein>
    <submittedName>
        <fullName evidence="1">Immunoglobulin A1 protease</fullName>
    </submittedName>
</protein>
<dbReference type="GO" id="GO:0008233">
    <property type="term" value="F:peptidase activity"/>
    <property type="evidence" value="ECO:0007669"/>
    <property type="project" value="UniProtKB-KW"/>
</dbReference>
<evidence type="ECO:0000313" key="2">
    <source>
        <dbReference type="Proteomes" id="UP000032142"/>
    </source>
</evidence>
<evidence type="ECO:0000313" key="1">
    <source>
        <dbReference type="EMBL" id="KHG16371.1"/>
    </source>
</evidence>